<dbReference type="InterPro" id="IPR014729">
    <property type="entry name" value="Rossmann-like_a/b/a_fold"/>
</dbReference>
<evidence type="ECO:0000313" key="9">
    <source>
        <dbReference type="Proteomes" id="UP001218579"/>
    </source>
</evidence>
<keyword evidence="6" id="KW-0963">Cytoplasm</keyword>
<evidence type="ECO:0000256" key="6">
    <source>
        <dbReference type="HAMAP-Rule" id="MF_01161"/>
    </source>
</evidence>
<dbReference type="GO" id="GO:0032267">
    <property type="term" value="F:tRNA(Ile)-lysidine synthase activity"/>
    <property type="evidence" value="ECO:0007669"/>
    <property type="project" value="UniProtKB-EC"/>
</dbReference>
<evidence type="ECO:0000313" key="8">
    <source>
        <dbReference type="EMBL" id="MDC7677561.1"/>
    </source>
</evidence>
<dbReference type="NCBIfam" id="TIGR02432">
    <property type="entry name" value="lysidine_TilS_N"/>
    <property type="match status" value="1"/>
</dbReference>
<feature type="domain" description="tRNA(Ile)-lysidine/2-thiocytidine synthase N-terminal" evidence="7">
    <location>
        <begin position="32"/>
        <end position="207"/>
    </location>
</feature>
<dbReference type="EMBL" id="JAQQKV010000004">
    <property type="protein sequence ID" value="MDC7677561.1"/>
    <property type="molecule type" value="Genomic_DNA"/>
</dbReference>
<keyword evidence="3 6" id="KW-0547">Nucleotide-binding</keyword>
<protein>
    <recommendedName>
        <fullName evidence="6">tRNA(Ile)-lysidine synthase</fullName>
        <ecNumber evidence="6">6.3.4.19</ecNumber>
    </recommendedName>
    <alternativeName>
        <fullName evidence="6">tRNA(Ile)-2-lysyl-cytidine synthase</fullName>
    </alternativeName>
    <alternativeName>
        <fullName evidence="6">tRNA(Ile)-lysidine synthetase</fullName>
    </alternativeName>
</protein>
<dbReference type="Proteomes" id="UP001218579">
    <property type="component" value="Unassembled WGS sequence"/>
</dbReference>
<keyword evidence="4 6" id="KW-0067">ATP-binding</keyword>
<evidence type="ECO:0000256" key="3">
    <source>
        <dbReference type="ARBA" id="ARBA00022741"/>
    </source>
</evidence>
<dbReference type="HAMAP" id="MF_01161">
    <property type="entry name" value="tRNA_Ile_lys_synt"/>
    <property type="match status" value="1"/>
</dbReference>
<keyword evidence="9" id="KW-1185">Reference proteome</keyword>
<dbReference type="CDD" id="cd01992">
    <property type="entry name" value="TilS_N"/>
    <property type="match status" value="1"/>
</dbReference>
<dbReference type="Gene3D" id="3.40.50.620">
    <property type="entry name" value="HUPs"/>
    <property type="match status" value="1"/>
</dbReference>
<name>A0ABT5HN29_9CAUL</name>
<dbReference type="RefSeq" id="WP_272745885.1">
    <property type="nucleotide sequence ID" value="NZ_JAQQKV010000004.1"/>
</dbReference>
<keyword evidence="2 6" id="KW-0819">tRNA processing</keyword>
<proteinExistence type="inferred from homology"/>
<sequence>MWRKALQPFAELHDIFEGFERYLIKDSAKPLAVGVSGGGDSVALLCLLHLWGRRPIEVFCVDHGLNPLSMGWCAQVHSLARRLGHGFSKLDWIGDKPVSGIQAAARQARHGLLADAARGKGIEVLSLGHNRDDILEAALMRDMGSNVSAPGMWSPSPVWPQGRGVFIYRPLLNVPRKVLRDWLTAIGVGWVDDPANENPKYLRSQARLLARAQLTGADEAPDPVGAADFTAVLSMPQPLGWAGIISLSADYVRGLSDPRANRLIAAAMVSAGGNARLPRSDSVVAIANGLKCGEAGPFVLSGARLICRAGTILIGREAGDIARHKVEPLVLACGDAGIWDGRFEIRSLQGDVTISPVQGQKNALVEADLARYLQVPSGLRGALPVAKTGGGAGNDLVLLSESDNSAGVTLRSWVLWRFYAALGLMKDEADLLW</sequence>
<dbReference type="InterPro" id="IPR011063">
    <property type="entry name" value="TilS/TtcA_N"/>
</dbReference>
<accession>A0ABT5HN29</accession>
<dbReference type="SUPFAM" id="SSF52402">
    <property type="entry name" value="Adenine nucleotide alpha hydrolases-like"/>
    <property type="match status" value="1"/>
</dbReference>
<evidence type="ECO:0000256" key="4">
    <source>
        <dbReference type="ARBA" id="ARBA00022840"/>
    </source>
</evidence>
<reference evidence="8 9" key="1">
    <citation type="submission" date="2023-01" db="EMBL/GenBank/DDBJ databases">
        <title>Novel species of the genus Asticcacaulis isolated from rivers.</title>
        <authorList>
            <person name="Lu H."/>
        </authorList>
    </citation>
    <scope>NUCLEOTIDE SEQUENCE [LARGE SCALE GENOMIC DNA]</scope>
    <source>
        <strain evidence="8 9">LKC15W</strain>
    </source>
</reference>
<evidence type="ECO:0000259" key="7">
    <source>
        <dbReference type="Pfam" id="PF01171"/>
    </source>
</evidence>
<keyword evidence="1 6" id="KW-0436">Ligase</keyword>
<dbReference type="InterPro" id="IPR012795">
    <property type="entry name" value="tRNA_Ile_lys_synt_N"/>
</dbReference>
<dbReference type="Pfam" id="PF01171">
    <property type="entry name" value="ATP_bind_3"/>
    <property type="match status" value="1"/>
</dbReference>
<dbReference type="InterPro" id="IPR012094">
    <property type="entry name" value="tRNA_Ile_lys_synt"/>
</dbReference>
<dbReference type="PANTHER" id="PTHR43033">
    <property type="entry name" value="TRNA(ILE)-LYSIDINE SYNTHASE-RELATED"/>
    <property type="match status" value="1"/>
</dbReference>
<dbReference type="PANTHER" id="PTHR43033:SF1">
    <property type="entry name" value="TRNA(ILE)-LYSIDINE SYNTHASE-RELATED"/>
    <property type="match status" value="1"/>
</dbReference>
<comment type="function">
    <text evidence="6">Ligates lysine onto the cytidine present at position 34 of the AUA codon-specific tRNA(Ile) that contains the anticodon CAU, in an ATP-dependent manner. Cytidine is converted to lysidine, thus changing the amino acid specificity of the tRNA from methionine to isoleucine.</text>
</comment>
<comment type="domain">
    <text evidence="6">The N-terminal region contains the highly conserved SGGXDS motif, predicted to be a P-loop motif involved in ATP binding.</text>
</comment>
<organism evidence="8 9">
    <name type="scientific">Asticcacaulis machinosus</name>
    <dbReference type="NCBI Taxonomy" id="2984211"/>
    <lineage>
        <taxon>Bacteria</taxon>
        <taxon>Pseudomonadati</taxon>
        <taxon>Pseudomonadota</taxon>
        <taxon>Alphaproteobacteria</taxon>
        <taxon>Caulobacterales</taxon>
        <taxon>Caulobacteraceae</taxon>
        <taxon>Asticcacaulis</taxon>
    </lineage>
</organism>
<comment type="catalytic activity">
    <reaction evidence="5 6">
        <text>cytidine(34) in tRNA(Ile2) + L-lysine + ATP = lysidine(34) in tRNA(Ile2) + AMP + diphosphate + H(+)</text>
        <dbReference type="Rhea" id="RHEA:43744"/>
        <dbReference type="Rhea" id="RHEA-COMP:10625"/>
        <dbReference type="Rhea" id="RHEA-COMP:10670"/>
        <dbReference type="ChEBI" id="CHEBI:15378"/>
        <dbReference type="ChEBI" id="CHEBI:30616"/>
        <dbReference type="ChEBI" id="CHEBI:32551"/>
        <dbReference type="ChEBI" id="CHEBI:33019"/>
        <dbReference type="ChEBI" id="CHEBI:82748"/>
        <dbReference type="ChEBI" id="CHEBI:83665"/>
        <dbReference type="ChEBI" id="CHEBI:456215"/>
        <dbReference type="EC" id="6.3.4.19"/>
    </reaction>
</comment>
<evidence type="ECO:0000256" key="2">
    <source>
        <dbReference type="ARBA" id="ARBA00022694"/>
    </source>
</evidence>
<evidence type="ECO:0000256" key="5">
    <source>
        <dbReference type="ARBA" id="ARBA00048539"/>
    </source>
</evidence>
<comment type="similarity">
    <text evidence="6">Belongs to the tRNA(Ile)-lysidine synthase family.</text>
</comment>
<comment type="caution">
    <text evidence="8">The sequence shown here is derived from an EMBL/GenBank/DDBJ whole genome shotgun (WGS) entry which is preliminary data.</text>
</comment>
<feature type="binding site" evidence="6">
    <location>
        <begin position="36"/>
        <end position="41"/>
    </location>
    <ligand>
        <name>ATP</name>
        <dbReference type="ChEBI" id="CHEBI:30616"/>
    </ligand>
</feature>
<comment type="subcellular location">
    <subcellularLocation>
        <location evidence="6">Cytoplasm</location>
    </subcellularLocation>
</comment>
<evidence type="ECO:0000256" key="1">
    <source>
        <dbReference type="ARBA" id="ARBA00022598"/>
    </source>
</evidence>
<dbReference type="EC" id="6.3.4.19" evidence="6"/>
<gene>
    <name evidence="6 8" type="primary">tilS</name>
    <name evidence="8" type="ORF">PQU98_15570</name>
</gene>